<organism evidence="2 3">
    <name type="scientific">Kordiimonas lacus</name>
    <dbReference type="NCBI Taxonomy" id="637679"/>
    <lineage>
        <taxon>Bacteria</taxon>
        <taxon>Pseudomonadati</taxon>
        <taxon>Pseudomonadota</taxon>
        <taxon>Alphaproteobacteria</taxon>
        <taxon>Kordiimonadales</taxon>
        <taxon>Kordiimonadaceae</taxon>
        <taxon>Kordiimonas</taxon>
    </lineage>
</organism>
<reference evidence="2 3" key="1">
    <citation type="submission" date="2016-10" db="EMBL/GenBank/DDBJ databases">
        <authorList>
            <person name="de Groot N.N."/>
        </authorList>
    </citation>
    <scope>NUCLEOTIDE SEQUENCE [LARGE SCALE GENOMIC DNA]</scope>
    <source>
        <strain evidence="2 3">CGMCC 1.9109</strain>
    </source>
</reference>
<keyword evidence="1" id="KW-0732">Signal</keyword>
<dbReference type="Gene3D" id="3.40.190.10">
    <property type="entry name" value="Periplasmic binding protein-like II"/>
    <property type="match status" value="2"/>
</dbReference>
<feature type="signal peptide" evidence="1">
    <location>
        <begin position="1"/>
        <end position="27"/>
    </location>
</feature>
<name>A0A1G6Y447_9PROT</name>
<evidence type="ECO:0000313" key="3">
    <source>
        <dbReference type="Proteomes" id="UP000183685"/>
    </source>
</evidence>
<protein>
    <submittedName>
        <fullName evidence="2">ABC-type amino acid transport substrate-binding protein</fullName>
    </submittedName>
</protein>
<evidence type="ECO:0000313" key="2">
    <source>
        <dbReference type="EMBL" id="SDD85051.1"/>
    </source>
</evidence>
<accession>A0A1G6Y447</accession>
<gene>
    <name evidence="2" type="ORF">SAMN04488071_1475</name>
</gene>
<dbReference type="AlphaFoldDB" id="A0A1G6Y447"/>
<proteinExistence type="predicted"/>
<dbReference type="Proteomes" id="UP000183685">
    <property type="component" value="Unassembled WGS sequence"/>
</dbReference>
<feature type="chain" id="PRO_5010281445" evidence="1">
    <location>
        <begin position="28"/>
        <end position="276"/>
    </location>
</feature>
<sequence>MAKQVGRLKQYLTLLCLAFLLSPGALASDANDAKDGGENRPMKVIMPLWGPSIQADGTGMFVDLFRFVLKGYEHRYEIEYVSYDKALRLLLYSDVDCAYPVSKPTILVSMKHVDATQLIQSQSVLVSKTYVFSRPGEPVFSTMEALKGKLLIQIRGENYNHNFTTARARFWNVDSEPEKVRVLLGGRGDAMLGSMPDILITFAEMGVEIPPYDPDFSVLDYDNAMTCRNSAEAAALVDLFNRRIRETVEDGSLRAHAVDNGVPELVVDAFLPTLSR</sequence>
<keyword evidence="3" id="KW-1185">Reference proteome</keyword>
<evidence type="ECO:0000256" key="1">
    <source>
        <dbReference type="SAM" id="SignalP"/>
    </source>
</evidence>
<dbReference type="SUPFAM" id="SSF53850">
    <property type="entry name" value="Periplasmic binding protein-like II"/>
    <property type="match status" value="1"/>
</dbReference>
<dbReference type="STRING" id="637679.GCA_001550055_01156"/>
<dbReference type="EMBL" id="FNAK01000003">
    <property type="protein sequence ID" value="SDD85051.1"/>
    <property type="molecule type" value="Genomic_DNA"/>
</dbReference>